<dbReference type="GO" id="GO:0005200">
    <property type="term" value="F:structural constituent of cytoskeleton"/>
    <property type="evidence" value="ECO:0007669"/>
    <property type="project" value="InterPro"/>
</dbReference>
<sequence>MPGHKEIIQLHVGQAGVQIASACWELYCLEHGIQPNGQLYDYRNVSPDSFNAFFGMSAAGKCVPRILMIDLEPSVIDEIRTGHYRYLFHPECLITGKEDAANNFARGMYSIGREMIELALDRIRKVADDCNSLQGFILYRAFGGGTGSGFSTLLLERLCRDYGRKVKLEFAVYPAPHISPIIVEPYNTLLTTHGTLDYEDVAFVLDNEAVYNILARSLDVPRPTYTNLNRLLAQVVSTITSSLRFEGALNIDLNEFQTNLVPYPRIHFPLITYAPMLPCTKAYHEQLSVAQLTNSCFEPANQMINCDPRTGKYICCCLLYRGDVTPTDVNSAIVNIKSKRSILFVDWCPTGFKVGINYQPPTTVPGGDLAAVHRAVTMVSNSTAIKESWKVITHKFSLMYKKRAFVHHYVGEGMEEGEFEEAREDITALQLDYKEVEIDSVY</sequence>
<comment type="catalytic activity">
    <reaction evidence="12">
        <text>GTP + H2O = GDP + phosphate + H(+)</text>
        <dbReference type="Rhea" id="RHEA:19669"/>
        <dbReference type="ChEBI" id="CHEBI:15377"/>
        <dbReference type="ChEBI" id="CHEBI:15378"/>
        <dbReference type="ChEBI" id="CHEBI:37565"/>
        <dbReference type="ChEBI" id="CHEBI:43474"/>
        <dbReference type="ChEBI" id="CHEBI:58189"/>
    </reaction>
    <physiologicalReaction direction="left-to-right" evidence="12">
        <dbReference type="Rhea" id="RHEA:19670"/>
    </physiologicalReaction>
</comment>
<evidence type="ECO:0000256" key="6">
    <source>
        <dbReference type="ARBA" id="ARBA00022723"/>
    </source>
</evidence>
<comment type="cofactor">
    <cofactor evidence="1">
        <name>Mg(2+)</name>
        <dbReference type="ChEBI" id="CHEBI:18420"/>
    </cofactor>
</comment>
<evidence type="ECO:0000313" key="18">
    <source>
        <dbReference type="Proteomes" id="UP000327044"/>
    </source>
</evidence>
<dbReference type="InterPro" id="IPR000217">
    <property type="entry name" value="Tubulin"/>
</dbReference>
<name>A0A1Y1ML40_PHOPY</name>
<reference evidence="17" key="3">
    <citation type="submission" date="2019-08" db="EMBL/GenBank/DDBJ databases">
        <authorList>
            <consortium name="Photinus pyralis genome working group"/>
            <person name="Fallon T.R."/>
            <person name="Sander Lower S.E."/>
            <person name="Weng J.-K."/>
        </authorList>
    </citation>
    <scope>NUCLEOTIDE SEQUENCE</scope>
    <source>
        <strain evidence="17">1611_PpyrPB1</strain>
        <tissue evidence="17">Whole body</tissue>
    </source>
</reference>
<evidence type="ECO:0000256" key="4">
    <source>
        <dbReference type="ARBA" id="ARBA00022490"/>
    </source>
</evidence>
<dbReference type="SMART" id="SM00865">
    <property type="entry name" value="Tubulin_C"/>
    <property type="match status" value="1"/>
</dbReference>
<dbReference type="PANTHER" id="PTHR11588">
    <property type="entry name" value="TUBULIN"/>
    <property type="match status" value="1"/>
</dbReference>
<dbReference type="SMART" id="SM00864">
    <property type="entry name" value="Tubulin"/>
    <property type="match status" value="1"/>
</dbReference>
<evidence type="ECO:0000259" key="14">
    <source>
        <dbReference type="SMART" id="SM00864"/>
    </source>
</evidence>
<dbReference type="Gene3D" id="1.10.287.600">
    <property type="entry name" value="Helix hairpin bin"/>
    <property type="match status" value="1"/>
</dbReference>
<dbReference type="CDD" id="cd02186">
    <property type="entry name" value="alpha_tubulin"/>
    <property type="match status" value="1"/>
</dbReference>
<dbReference type="GO" id="GO:0007017">
    <property type="term" value="P:microtubule-based process"/>
    <property type="evidence" value="ECO:0007669"/>
    <property type="project" value="InterPro"/>
</dbReference>
<dbReference type="GO" id="GO:0046872">
    <property type="term" value="F:metal ion binding"/>
    <property type="evidence" value="ECO:0007669"/>
    <property type="project" value="UniProtKB-KW"/>
</dbReference>
<dbReference type="SUPFAM" id="SSF55307">
    <property type="entry name" value="Tubulin C-terminal domain-like"/>
    <property type="match status" value="1"/>
</dbReference>
<keyword evidence="8" id="KW-0378">Hydrolase</keyword>
<dbReference type="EMBL" id="GEZM01032428">
    <property type="protein sequence ID" value="JAV84581.1"/>
    <property type="molecule type" value="Transcribed_RNA"/>
</dbReference>
<dbReference type="InterPro" id="IPR036525">
    <property type="entry name" value="Tubulin/FtsZ_GTPase_sf"/>
</dbReference>
<comment type="subcellular location">
    <subcellularLocation>
        <location evidence="2">Cytoplasm</location>
        <location evidence="2">Cytoskeleton</location>
    </subcellularLocation>
</comment>
<dbReference type="InterPro" id="IPR008280">
    <property type="entry name" value="Tub_FtsZ_C"/>
</dbReference>
<comment type="subunit">
    <text evidence="13">Dimer of alpha and beta chains. A typical microtubule is a hollow water-filled tube with an outer diameter of 25 nm and an inner diameter of 15 nM. Alpha-beta heterodimers associate head-to-tail to form protofilaments running lengthwise along the microtubule wall with the beta-tubulin subunit facing the microtubule plus end conferring a structural polarity. Microtubules usually have 13 protofilaments but different protofilament numbers can be found in some organisms and specialized cells.</text>
</comment>
<dbReference type="GO" id="GO:0005525">
    <property type="term" value="F:GTP binding"/>
    <property type="evidence" value="ECO:0007669"/>
    <property type="project" value="UniProtKB-UniRule"/>
</dbReference>
<accession>A0A1Y1ML40</accession>
<dbReference type="GO" id="GO:0005874">
    <property type="term" value="C:microtubule"/>
    <property type="evidence" value="ECO:0007669"/>
    <property type="project" value="UniProtKB-KW"/>
</dbReference>
<keyword evidence="18" id="KW-1185">Reference proteome</keyword>
<evidence type="ECO:0000256" key="13">
    <source>
        <dbReference type="RuleBase" id="RU000352"/>
    </source>
</evidence>
<dbReference type="Pfam" id="PF03953">
    <property type="entry name" value="Tubulin_C"/>
    <property type="match status" value="1"/>
</dbReference>
<evidence type="ECO:0000256" key="12">
    <source>
        <dbReference type="ARBA" id="ARBA00049117"/>
    </source>
</evidence>
<dbReference type="EMBL" id="GEZM01032430">
    <property type="protein sequence ID" value="JAV84577.1"/>
    <property type="molecule type" value="Transcribed_RNA"/>
</dbReference>
<dbReference type="AlphaFoldDB" id="A0A1Y1ML40"/>
<proteinExistence type="inferred from homology"/>
<evidence type="ECO:0000313" key="17">
    <source>
        <dbReference type="EMBL" id="KAB0790397.1"/>
    </source>
</evidence>
<comment type="similarity">
    <text evidence="3 13">Belongs to the tubulin family.</text>
</comment>
<dbReference type="InterPro" id="IPR003008">
    <property type="entry name" value="Tubulin_FtsZ_GTPase"/>
</dbReference>
<feature type="domain" description="Tubulin/FtsZ GTPase" evidence="14">
    <location>
        <begin position="50"/>
        <end position="247"/>
    </location>
</feature>
<protein>
    <recommendedName>
        <fullName evidence="13">Tubulin alpha chain</fullName>
    </recommendedName>
</protein>
<dbReference type="FunFam" id="3.40.50.1440:FF:000007">
    <property type="entry name" value="Tubulin alpha chain"/>
    <property type="match status" value="1"/>
</dbReference>
<keyword evidence="10 13" id="KW-0342">GTP-binding</keyword>
<evidence type="ECO:0000256" key="5">
    <source>
        <dbReference type="ARBA" id="ARBA00022701"/>
    </source>
</evidence>
<dbReference type="PRINTS" id="PR01162">
    <property type="entry name" value="ALPHATUBULIN"/>
</dbReference>
<reference evidence="17 18" key="2">
    <citation type="journal article" date="2018" name="Elife">
        <title>Firefly genomes illuminate parallel origins of bioluminescence in beetles.</title>
        <authorList>
            <person name="Fallon T.R."/>
            <person name="Lower S.E."/>
            <person name="Chang C.H."/>
            <person name="Bessho-Uehara M."/>
            <person name="Martin G.J."/>
            <person name="Bewick A.J."/>
            <person name="Behringer M."/>
            <person name="Debat H.J."/>
            <person name="Wong I."/>
            <person name="Day J.C."/>
            <person name="Suvorov A."/>
            <person name="Silva C.J."/>
            <person name="Stanger-Hall K.F."/>
            <person name="Hall D.W."/>
            <person name="Schmitz R.J."/>
            <person name="Nelson D.R."/>
            <person name="Lewis S.M."/>
            <person name="Shigenobu S."/>
            <person name="Bybee S.M."/>
            <person name="Larracuente A.M."/>
            <person name="Oba Y."/>
            <person name="Weng J.K."/>
        </authorList>
    </citation>
    <scope>NUCLEOTIDE SEQUENCE [LARGE SCALE GENOMIC DNA]</scope>
    <source>
        <strain evidence="17">1611_PpyrPB1</strain>
        <tissue evidence="17">Whole body</tissue>
    </source>
</reference>
<evidence type="ECO:0000256" key="10">
    <source>
        <dbReference type="ARBA" id="ARBA00023134"/>
    </source>
</evidence>
<dbReference type="PRINTS" id="PR01161">
    <property type="entry name" value="TUBULIN"/>
</dbReference>
<dbReference type="EMBL" id="GEZM01032425">
    <property type="protein sequence ID" value="JAV84586.1"/>
    <property type="molecule type" value="Transcribed_RNA"/>
</dbReference>
<evidence type="ECO:0000256" key="9">
    <source>
        <dbReference type="ARBA" id="ARBA00022842"/>
    </source>
</evidence>
<dbReference type="PROSITE" id="PS51257">
    <property type="entry name" value="PROKAR_LIPOPROTEIN"/>
    <property type="match status" value="1"/>
</dbReference>
<dbReference type="InParanoid" id="A0A1Y1ML40"/>
<evidence type="ECO:0000256" key="7">
    <source>
        <dbReference type="ARBA" id="ARBA00022741"/>
    </source>
</evidence>
<gene>
    <name evidence="17" type="ORF">PPYR_15229</name>
</gene>
<dbReference type="EMBL" id="VVIM01001379">
    <property type="protein sequence ID" value="KAB0790397.1"/>
    <property type="molecule type" value="Genomic_DNA"/>
</dbReference>
<dbReference type="Gene3D" id="3.30.1330.20">
    <property type="entry name" value="Tubulin/FtsZ, C-terminal domain"/>
    <property type="match status" value="1"/>
</dbReference>
<dbReference type="PROSITE" id="PS00227">
    <property type="entry name" value="TUBULIN"/>
    <property type="match status" value="1"/>
</dbReference>
<dbReference type="InterPro" id="IPR023123">
    <property type="entry name" value="Tubulin_C"/>
</dbReference>
<evidence type="ECO:0000256" key="11">
    <source>
        <dbReference type="ARBA" id="ARBA00023212"/>
    </source>
</evidence>
<evidence type="ECO:0000256" key="8">
    <source>
        <dbReference type="ARBA" id="ARBA00022801"/>
    </source>
</evidence>
<keyword evidence="4" id="KW-0963">Cytoplasm</keyword>
<dbReference type="SUPFAM" id="SSF52490">
    <property type="entry name" value="Tubulin nucleotide-binding domain-like"/>
    <property type="match status" value="1"/>
</dbReference>
<keyword evidence="11" id="KW-0206">Cytoskeleton</keyword>
<keyword evidence="5 13" id="KW-0493">Microtubule</keyword>
<evidence type="ECO:0000256" key="1">
    <source>
        <dbReference type="ARBA" id="ARBA00001946"/>
    </source>
</evidence>
<keyword evidence="7 13" id="KW-0547">Nucleotide-binding</keyword>
<evidence type="ECO:0000256" key="3">
    <source>
        <dbReference type="ARBA" id="ARBA00009636"/>
    </source>
</evidence>
<keyword evidence="9" id="KW-0460">Magnesium</keyword>
<evidence type="ECO:0000259" key="15">
    <source>
        <dbReference type="SMART" id="SM00865"/>
    </source>
</evidence>
<reference evidence="16" key="1">
    <citation type="journal article" date="2016" name="Sci. Rep.">
        <title>Molecular characterization of firefly nuptial gifts: a multi-omics approach sheds light on postcopulatory sexual selection.</title>
        <authorList>
            <person name="Al-Wathiqui N."/>
            <person name="Fallon T.R."/>
            <person name="South A."/>
            <person name="Weng J.K."/>
            <person name="Lewis S.M."/>
        </authorList>
    </citation>
    <scope>NUCLEOTIDE SEQUENCE</scope>
</reference>
<dbReference type="InterPro" id="IPR037103">
    <property type="entry name" value="Tubulin/FtsZ-like_C"/>
</dbReference>
<dbReference type="GO" id="GO:0016787">
    <property type="term" value="F:hydrolase activity"/>
    <property type="evidence" value="ECO:0007669"/>
    <property type="project" value="UniProtKB-KW"/>
</dbReference>
<comment type="function">
    <text evidence="13">Tubulin is the major constituent of microtubules, a cylinder consisting of laterally associated linear protofilaments composed of alpha- and beta-tubulin heterodimers. Microtubules grow by the addition of GTP-tubulin dimers to the microtubule end, where a stabilizing cap forms. Below the cap, tubulin dimers are in GDP-bound state, owing to GTPase activity of alpha-tubulin.</text>
</comment>
<dbReference type="InterPro" id="IPR017975">
    <property type="entry name" value="Tubulin_CS"/>
</dbReference>
<evidence type="ECO:0000313" key="16">
    <source>
        <dbReference type="EMBL" id="JAV84586.1"/>
    </source>
</evidence>
<evidence type="ECO:0000256" key="2">
    <source>
        <dbReference type="ARBA" id="ARBA00004245"/>
    </source>
</evidence>
<dbReference type="Gene3D" id="3.40.50.1440">
    <property type="entry name" value="Tubulin/FtsZ, GTPase domain"/>
    <property type="match status" value="1"/>
</dbReference>
<dbReference type="Pfam" id="PF00091">
    <property type="entry name" value="Tubulin"/>
    <property type="match status" value="1"/>
</dbReference>
<feature type="domain" description="Tubulin/FtsZ 2-layer sandwich" evidence="15">
    <location>
        <begin position="249"/>
        <end position="394"/>
    </location>
</feature>
<organism evidence="16">
    <name type="scientific">Photinus pyralis</name>
    <name type="common">Common eastern firefly</name>
    <name type="synonym">Lampyris pyralis</name>
    <dbReference type="NCBI Taxonomy" id="7054"/>
    <lineage>
        <taxon>Eukaryota</taxon>
        <taxon>Metazoa</taxon>
        <taxon>Ecdysozoa</taxon>
        <taxon>Arthropoda</taxon>
        <taxon>Hexapoda</taxon>
        <taxon>Insecta</taxon>
        <taxon>Pterygota</taxon>
        <taxon>Neoptera</taxon>
        <taxon>Endopterygota</taxon>
        <taxon>Coleoptera</taxon>
        <taxon>Polyphaga</taxon>
        <taxon>Elateriformia</taxon>
        <taxon>Elateroidea</taxon>
        <taxon>Lampyridae</taxon>
        <taxon>Lampyrinae</taxon>
        <taxon>Photinus</taxon>
    </lineage>
</organism>
<keyword evidence="6" id="KW-0479">Metal-binding</keyword>
<dbReference type="FunFam" id="3.30.1330.20:FF:000039">
    <property type="entry name" value="Tubulin alpha chain"/>
    <property type="match status" value="1"/>
</dbReference>
<dbReference type="OrthoDB" id="1844at2759"/>
<dbReference type="InterPro" id="IPR002452">
    <property type="entry name" value="Alpha_tubulin"/>
</dbReference>
<dbReference type="Proteomes" id="UP000327044">
    <property type="component" value="Unassembled WGS sequence"/>
</dbReference>
<dbReference type="InterPro" id="IPR018316">
    <property type="entry name" value="Tubulin/FtsZ_2-layer-sand-dom"/>
</dbReference>